<keyword evidence="3" id="KW-1185">Reference proteome</keyword>
<name>A0ABN9Q0C2_9DINO</name>
<feature type="repeat" description="WD" evidence="1">
    <location>
        <begin position="109"/>
        <end position="140"/>
    </location>
</feature>
<dbReference type="InterPro" id="IPR036322">
    <property type="entry name" value="WD40_repeat_dom_sf"/>
</dbReference>
<dbReference type="InterPro" id="IPR015943">
    <property type="entry name" value="WD40/YVTN_repeat-like_dom_sf"/>
</dbReference>
<organism evidence="2 3">
    <name type="scientific">Prorocentrum cordatum</name>
    <dbReference type="NCBI Taxonomy" id="2364126"/>
    <lineage>
        <taxon>Eukaryota</taxon>
        <taxon>Sar</taxon>
        <taxon>Alveolata</taxon>
        <taxon>Dinophyceae</taxon>
        <taxon>Prorocentrales</taxon>
        <taxon>Prorocentraceae</taxon>
        <taxon>Prorocentrum</taxon>
    </lineage>
</organism>
<proteinExistence type="predicted"/>
<dbReference type="PROSITE" id="PS50082">
    <property type="entry name" value="WD_REPEATS_2"/>
    <property type="match status" value="1"/>
</dbReference>
<dbReference type="EMBL" id="CAUYUJ010002020">
    <property type="protein sequence ID" value="CAK0798800.1"/>
    <property type="molecule type" value="Genomic_DNA"/>
</dbReference>
<keyword evidence="1" id="KW-0853">WD repeat</keyword>
<sequence>MNTEEGVDRLGLVADDLAVACTVSTTGLLQLWSLGGPQPGALLARHDCLRGEPALRVGESDGYVLGTLYDEGSGVAHVAAGGVDGRLGLFHLNLEAASFSGLVPHGAGGGGHSGVVRSLAQLGASRRFATGGEDGLVCLWRPAGRRPASAAPAAAAGKRRRP</sequence>
<accession>A0ABN9Q0C2</accession>
<protein>
    <submittedName>
        <fullName evidence="2">Uncharacterized protein</fullName>
    </submittedName>
</protein>
<comment type="caution">
    <text evidence="2">The sequence shown here is derived from an EMBL/GenBank/DDBJ whole genome shotgun (WGS) entry which is preliminary data.</text>
</comment>
<evidence type="ECO:0000313" key="2">
    <source>
        <dbReference type="EMBL" id="CAK0798800.1"/>
    </source>
</evidence>
<reference evidence="2" key="1">
    <citation type="submission" date="2023-10" db="EMBL/GenBank/DDBJ databases">
        <authorList>
            <person name="Chen Y."/>
            <person name="Shah S."/>
            <person name="Dougan E. K."/>
            <person name="Thang M."/>
            <person name="Chan C."/>
        </authorList>
    </citation>
    <scope>NUCLEOTIDE SEQUENCE [LARGE SCALE GENOMIC DNA]</scope>
</reference>
<dbReference type="SUPFAM" id="SSF50978">
    <property type="entry name" value="WD40 repeat-like"/>
    <property type="match status" value="1"/>
</dbReference>
<evidence type="ECO:0000313" key="3">
    <source>
        <dbReference type="Proteomes" id="UP001189429"/>
    </source>
</evidence>
<dbReference type="InterPro" id="IPR001680">
    <property type="entry name" value="WD40_rpt"/>
</dbReference>
<gene>
    <name evidence="2" type="ORF">PCOR1329_LOCUS7458</name>
</gene>
<evidence type="ECO:0000256" key="1">
    <source>
        <dbReference type="PROSITE-ProRule" id="PRU00221"/>
    </source>
</evidence>
<dbReference type="Proteomes" id="UP001189429">
    <property type="component" value="Unassembled WGS sequence"/>
</dbReference>
<dbReference type="Gene3D" id="2.130.10.10">
    <property type="entry name" value="YVTN repeat-like/Quinoprotein amine dehydrogenase"/>
    <property type="match status" value="1"/>
</dbReference>